<evidence type="ECO:0000313" key="2">
    <source>
        <dbReference type="EMBL" id="KAA1380791.1"/>
    </source>
</evidence>
<gene>
    <name evidence="2" type="ORF">ESP62_006420</name>
</gene>
<dbReference type="AlphaFoldDB" id="A0A641AUY0"/>
<accession>A0A641AUY0</accession>
<comment type="caution">
    <text evidence="2">The sequence shown here is derived from an EMBL/GenBank/DDBJ whole genome shotgun (WGS) entry which is preliminary data.</text>
</comment>
<dbReference type="RefSeq" id="WP_129181613.1">
    <property type="nucleotide sequence ID" value="NZ_JAGIOG010000001.1"/>
</dbReference>
<feature type="region of interest" description="Disordered" evidence="1">
    <location>
        <begin position="1"/>
        <end position="23"/>
    </location>
</feature>
<proteinExistence type="predicted"/>
<name>A0A641AUY0_9ACTN</name>
<dbReference type="EMBL" id="SDPP02000001">
    <property type="protein sequence ID" value="KAA1380791.1"/>
    <property type="molecule type" value="Genomic_DNA"/>
</dbReference>
<sequence>MLTDAEEVTRGADLTGIAPKLPEDVEPECVAQTLYESAISDGAMDLLRDLGSKAHQVVPFTFSSDDSEKIANALEAAAGYCRSPETQ</sequence>
<protein>
    <submittedName>
        <fullName evidence="2">Uncharacterized protein</fullName>
    </submittedName>
</protein>
<dbReference type="Proteomes" id="UP001515100">
    <property type="component" value="Unassembled WGS sequence"/>
</dbReference>
<evidence type="ECO:0000256" key="1">
    <source>
        <dbReference type="SAM" id="MobiDB-lite"/>
    </source>
</evidence>
<evidence type="ECO:0000313" key="3">
    <source>
        <dbReference type="Proteomes" id="UP001515100"/>
    </source>
</evidence>
<organism evidence="2 3">
    <name type="scientific">Aeromicrobium fastidiosum</name>
    <dbReference type="NCBI Taxonomy" id="52699"/>
    <lineage>
        <taxon>Bacteria</taxon>
        <taxon>Bacillati</taxon>
        <taxon>Actinomycetota</taxon>
        <taxon>Actinomycetes</taxon>
        <taxon>Propionibacteriales</taxon>
        <taxon>Nocardioidaceae</taxon>
        <taxon>Aeromicrobium</taxon>
    </lineage>
</organism>
<reference evidence="2" key="1">
    <citation type="submission" date="2019-09" db="EMBL/GenBank/DDBJ databases">
        <authorList>
            <person name="Li J."/>
        </authorList>
    </citation>
    <scope>NUCLEOTIDE SEQUENCE [LARGE SCALE GENOMIC DNA]</scope>
    <source>
        <strain evidence="2">NRBC 14897</strain>
    </source>
</reference>
<keyword evidence="3" id="KW-1185">Reference proteome</keyword>